<dbReference type="Proteomes" id="UP000273405">
    <property type="component" value="Unassembled WGS sequence"/>
</dbReference>
<comment type="function">
    <text evidence="11">FliM is one of three proteins (FliG, FliN, FliM) that forms the rotor-mounted switch complex (C ring), located at the base of the basal body. This complex interacts with the CheY and CheZ chemotaxis proteins, in addition to contacting components of the motor that determine the direction of flagellar rotation.</text>
</comment>
<evidence type="ECO:0000256" key="2">
    <source>
        <dbReference type="ARBA" id="ARBA00004202"/>
    </source>
</evidence>
<protein>
    <recommendedName>
        <fullName evidence="5">Flagellar motor switch protein FliM</fullName>
    </recommendedName>
</protein>
<evidence type="ECO:0000256" key="5">
    <source>
        <dbReference type="ARBA" id="ARBA00021898"/>
    </source>
</evidence>
<dbReference type="GO" id="GO:0050918">
    <property type="term" value="P:positive chemotaxis"/>
    <property type="evidence" value="ECO:0007669"/>
    <property type="project" value="TreeGrafter"/>
</dbReference>
<evidence type="ECO:0000256" key="11">
    <source>
        <dbReference type="ARBA" id="ARBA00025044"/>
    </source>
</evidence>
<dbReference type="GO" id="GO:0005886">
    <property type="term" value="C:plasma membrane"/>
    <property type="evidence" value="ECO:0007669"/>
    <property type="project" value="UniProtKB-SubCell"/>
</dbReference>
<dbReference type="Gene3D" id="2.30.330.10">
    <property type="entry name" value="SpoA-like"/>
    <property type="match status" value="1"/>
</dbReference>
<proteinExistence type="inferred from homology"/>
<keyword evidence="9" id="KW-0472">Membrane</keyword>
<dbReference type="EMBL" id="RAWG01000109">
    <property type="protein sequence ID" value="RKH41334.1"/>
    <property type="molecule type" value="Genomic_DNA"/>
</dbReference>
<evidence type="ECO:0000313" key="14">
    <source>
        <dbReference type="EMBL" id="RKH41334.1"/>
    </source>
</evidence>
<dbReference type="Gene3D" id="3.40.1550.10">
    <property type="entry name" value="CheC-like"/>
    <property type="match status" value="1"/>
</dbReference>
<reference evidence="15" key="1">
    <citation type="submission" date="2018-09" db="EMBL/GenBank/DDBJ databases">
        <authorList>
            <person name="Livingstone P.G."/>
            <person name="Whitworth D.E."/>
        </authorList>
    </citation>
    <scope>NUCLEOTIDE SEQUENCE [LARGE SCALE GENOMIC DNA]</scope>
    <source>
        <strain evidence="15">CA040B</strain>
    </source>
</reference>
<dbReference type="InterPro" id="IPR013385">
    <property type="entry name" value="T3SS_SpaO/YscQ/SpaO"/>
</dbReference>
<evidence type="ECO:0000256" key="12">
    <source>
        <dbReference type="SAM" id="MobiDB-lite"/>
    </source>
</evidence>
<comment type="similarity">
    <text evidence="4">Belongs to the FliM family.</text>
</comment>
<dbReference type="InterPro" id="IPR028976">
    <property type="entry name" value="CheC-like_sf"/>
</dbReference>
<dbReference type="AlphaFoldDB" id="A0A3A8NPJ4"/>
<keyword evidence="6" id="KW-1003">Cell membrane</keyword>
<evidence type="ECO:0000256" key="9">
    <source>
        <dbReference type="ARBA" id="ARBA00023136"/>
    </source>
</evidence>
<keyword evidence="8" id="KW-0283">Flagellar rotation</keyword>
<keyword evidence="10" id="KW-0975">Bacterial flagellum</keyword>
<evidence type="ECO:0000256" key="8">
    <source>
        <dbReference type="ARBA" id="ARBA00022779"/>
    </source>
</evidence>
<evidence type="ECO:0000256" key="3">
    <source>
        <dbReference type="ARBA" id="ARBA00009226"/>
    </source>
</evidence>
<dbReference type="PANTHER" id="PTHR30034">
    <property type="entry name" value="FLAGELLAR MOTOR SWITCH PROTEIN FLIM"/>
    <property type="match status" value="1"/>
</dbReference>
<evidence type="ECO:0000256" key="6">
    <source>
        <dbReference type="ARBA" id="ARBA00022475"/>
    </source>
</evidence>
<gene>
    <name evidence="14" type="ORF">D7X12_18485</name>
</gene>
<feature type="domain" description="Flagellar motor switch protein FliN-like C-terminal" evidence="13">
    <location>
        <begin position="333"/>
        <end position="397"/>
    </location>
</feature>
<keyword evidence="7" id="KW-0145">Chemotaxis</keyword>
<dbReference type="GO" id="GO:0030254">
    <property type="term" value="P:protein secretion by the type III secretion system"/>
    <property type="evidence" value="ECO:0007669"/>
    <property type="project" value="InterPro"/>
</dbReference>
<evidence type="ECO:0000256" key="1">
    <source>
        <dbReference type="ARBA" id="ARBA00004117"/>
    </source>
</evidence>
<dbReference type="InterPro" id="IPR001543">
    <property type="entry name" value="FliN-like_C"/>
</dbReference>
<evidence type="ECO:0000256" key="7">
    <source>
        <dbReference type="ARBA" id="ARBA00022500"/>
    </source>
</evidence>
<comment type="subcellular location">
    <subcellularLocation>
        <location evidence="1">Bacterial flagellum basal body</location>
    </subcellularLocation>
    <subcellularLocation>
        <location evidence="2">Cell membrane</location>
        <topology evidence="2">Peripheral membrane protein</topology>
    </subcellularLocation>
</comment>
<dbReference type="NCBIfam" id="TIGR02551">
    <property type="entry name" value="SpaO_YscQ"/>
    <property type="match status" value="1"/>
</dbReference>
<dbReference type="OrthoDB" id="5383473at2"/>
<evidence type="ECO:0000259" key="13">
    <source>
        <dbReference type="Pfam" id="PF01052"/>
    </source>
</evidence>
<feature type="region of interest" description="Disordered" evidence="12">
    <location>
        <begin position="1"/>
        <end position="34"/>
    </location>
</feature>
<keyword evidence="15" id="KW-1185">Reference proteome</keyword>
<organism evidence="14 15">
    <name type="scientific">Corallococcus sicarius</name>
    <dbReference type="NCBI Taxonomy" id="2316726"/>
    <lineage>
        <taxon>Bacteria</taxon>
        <taxon>Pseudomonadati</taxon>
        <taxon>Myxococcota</taxon>
        <taxon>Myxococcia</taxon>
        <taxon>Myxococcales</taxon>
        <taxon>Cystobacterineae</taxon>
        <taxon>Myxococcaceae</taxon>
        <taxon>Corallococcus</taxon>
    </lineage>
</organism>
<comment type="similarity">
    <text evidence="3">Belongs to the FliN/MopA/SpaO family.</text>
</comment>
<evidence type="ECO:0000256" key="10">
    <source>
        <dbReference type="ARBA" id="ARBA00023143"/>
    </source>
</evidence>
<dbReference type="Pfam" id="PF01052">
    <property type="entry name" value="FliMN_C"/>
    <property type="match status" value="1"/>
</dbReference>
<dbReference type="SUPFAM" id="SSF101801">
    <property type="entry name" value="Surface presentation of antigens (SPOA)"/>
    <property type="match status" value="1"/>
</dbReference>
<dbReference type="InterPro" id="IPR036429">
    <property type="entry name" value="SpoA-like_sf"/>
</dbReference>
<dbReference type="PANTHER" id="PTHR30034:SF6">
    <property type="entry name" value="YOP PROTEINS TRANSLOCATION PROTEIN Q"/>
    <property type="match status" value="1"/>
</dbReference>
<comment type="caution">
    <text evidence="14">The sequence shown here is derived from an EMBL/GenBank/DDBJ whole genome shotgun (WGS) entry which is preliminary data.</text>
</comment>
<name>A0A3A8NPJ4_9BACT</name>
<evidence type="ECO:0000256" key="4">
    <source>
        <dbReference type="ARBA" id="ARBA00011049"/>
    </source>
</evidence>
<dbReference type="GO" id="GO:0009425">
    <property type="term" value="C:bacterial-type flagellum basal body"/>
    <property type="evidence" value="ECO:0007669"/>
    <property type="project" value="UniProtKB-SubCell"/>
</dbReference>
<dbReference type="GO" id="GO:0071978">
    <property type="term" value="P:bacterial-type flagellum-dependent swarming motility"/>
    <property type="evidence" value="ECO:0007669"/>
    <property type="project" value="TreeGrafter"/>
</dbReference>
<accession>A0A3A8NPJ4</accession>
<sequence>MSVHRRRVSPCSLESRMETSPGRSTPSPAKKPMRPYRLGMRRLTRAHLLLGQRPQVARWGAEVLREVGAALARDVGAAVEVEGHLVDAAVQPERELALGVVFALVELSAVGGTAIVELEVPLVFAALARLAGTGLRPGPVTELTRLEESTLVYLLLSALAAMRGHGAWMRRLGPRLSAVSMRRSDVLTRVDARQPYVAVALSLSVEGVKAGGRVLLPARAVQTAFQELPVEPGTDLAPQVLAASVPARCLVGRSPLQLAAVDALSAGDVVLFEGVRLRDGRLLGRGQLIARGFVLRGEFLADGFSTGSVRSHAARQESDMVVTNKRSEAMPPLPVDVEIELTRVLLPLSELAALKPGTLLPLHVNASSPVLLRVGDRVVARAELVEIEGEVGARILALLP</sequence>
<evidence type="ECO:0000313" key="15">
    <source>
        <dbReference type="Proteomes" id="UP000273405"/>
    </source>
</evidence>